<dbReference type="InterPro" id="IPR038906">
    <property type="entry name" value="TTC36"/>
</dbReference>
<sequence>MSTARDKAILNSILNPFLPVDFEREEESVVRNDDPGDLTEEVLKAKQLEKEAISMADKGRVKEAVATFGNAIHLAPHLPSLYNNRAQAHRLLGDTHSALDDLNMAITLSKGEGRSACQAFCQRGLIRRKNGEEEKAQDDFKMAARLGSPFAKMVLVQSNPYAALCNDMLSQVLQKLAKGE</sequence>
<dbReference type="SUPFAM" id="SSF48452">
    <property type="entry name" value="TPR-like"/>
    <property type="match status" value="1"/>
</dbReference>
<dbReference type="Gene3D" id="1.25.40.10">
    <property type="entry name" value="Tetratricopeptide repeat domain"/>
    <property type="match status" value="1"/>
</dbReference>
<dbReference type="Proteomes" id="UP001372834">
    <property type="component" value="Unassembled WGS sequence"/>
</dbReference>
<proteinExistence type="inferred from homology"/>
<dbReference type="InterPro" id="IPR011990">
    <property type="entry name" value="TPR-like_helical_dom_sf"/>
</dbReference>
<evidence type="ECO:0000313" key="2">
    <source>
        <dbReference type="EMBL" id="KAK6617803.1"/>
    </source>
</evidence>
<organism evidence="2 3">
    <name type="scientific">Polyplax serrata</name>
    <name type="common">Common mouse louse</name>
    <dbReference type="NCBI Taxonomy" id="468196"/>
    <lineage>
        <taxon>Eukaryota</taxon>
        <taxon>Metazoa</taxon>
        <taxon>Ecdysozoa</taxon>
        <taxon>Arthropoda</taxon>
        <taxon>Hexapoda</taxon>
        <taxon>Insecta</taxon>
        <taxon>Pterygota</taxon>
        <taxon>Neoptera</taxon>
        <taxon>Paraneoptera</taxon>
        <taxon>Psocodea</taxon>
        <taxon>Troctomorpha</taxon>
        <taxon>Phthiraptera</taxon>
        <taxon>Anoplura</taxon>
        <taxon>Polyplacidae</taxon>
        <taxon>Polyplax</taxon>
    </lineage>
</organism>
<evidence type="ECO:0000313" key="3">
    <source>
        <dbReference type="Proteomes" id="UP001372834"/>
    </source>
</evidence>
<dbReference type="EMBL" id="JAWJWE010000043">
    <property type="protein sequence ID" value="KAK6617803.1"/>
    <property type="molecule type" value="Genomic_DNA"/>
</dbReference>
<dbReference type="GO" id="GO:0006570">
    <property type="term" value="P:tyrosine metabolic process"/>
    <property type="evidence" value="ECO:0007669"/>
    <property type="project" value="TreeGrafter"/>
</dbReference>
<comment type="caution">
    <text evidence="2">The sequence shown here is derived from an EMBL/GenBank/DDBJ whole genome shotgun (WGS) entry which is preliminary data.</text>
</comment>
<protein>
    <recommendedName>
        <fullName evidence="4">Tetratricopeptide repeat protein 36</fullName>
    </recommendedName>
</protein>
<dbReference type="SMART" id="SM00028">
    <property type="entry name" value="TPR"/>
    <property type="match status" value="3"/>
</dbReference>
<gene>
    <name evidence="2" type="ORF">RUM43_014031</name>
</gene>
<evidence type="ECO:0008006" key="4">
    <source>
        <dbReference type="Google" id="ProtNLM"/>
    </source>
</evidence>
<evidence type="ECO:0000256" key="1">
    <source>
        <dbReference type="ARBA" id="ARBA00006995"/>
    </source>
</evidence>
<dbReference type="InterPro" id="IPR019734">
    <property type="entry name" value="TPR_rpt"/>
</dbReference>
<dbReference type="PANTHER" id="PTHR21405:SF0">
    <property type="entry name" value="TETRATRICOPEPTIDE REPEAT PROTEIN 36"/>
    <property type="match status" value="1"/>
</dbReference>
<dbReference type="PANTHER" id="PTHR21405">
    <property type="entry name" value="CDNA SEQUENCE BC021608"/>
    <property type="match status" value="1"/>
</dbReference>
<comment type="similarity">
    <text evidence="1">Belongs to the TTC36 family.</text>
</comment>
<reference evidence="2 3" key="1">
    <citation type="submission" date="2023-10" db="EMBL/GenBank/DDBJ databases">
        <title>Genomes of two closely related lineages of the louse Polyplax serrata with different host specificities.</title>
        <authorList>
            <person name="Martinu J."/>
            <person name="Tarabai H."/>
            <person name="Stefka J."/>
            <person name="Hypsa V."/>
        </authorList>
    </citation>
    <scope>NUCLEOTIDE SEQUENCE [LARGE SCALE GENOMIC DNA]</scope>
    <source>
        <strain evidence="2">HR10_N</strain>
    </source>
</reference>
<dbReference type="AlphaFoldDB" id="A0AAN8NQ31"/>
<name>A0AAN8NQ31_POLSC</name>
<accession>A0AAN8NQ31</accession>